<feature type="region of interest" description="Disordered" evidence="1">
    <location>
        <begin position="25"/>
        <end position="61"/>
    </location>
</feature>
<organism evidence="2 3">
    <name type="scientific">Brevibacillus choshinensis</name>
    <dbReference type="NCBI Taxonomy" id="54911"/>
    <lineage>
        <taxon>Bacteria</taxon>
        <taxon>Bacillati</taxon>
        <taxon>Bacillota</taxon>
        <taxon>Bacilli</taxon>
        <taxon>Bacillales</taxon>
        <taxon>Paenibacillaceae</taxon>
        <taxon>Brevibacillus</taxon>
    </lineage>
</organism>
<sequence length="61" mass="6668">MSIRDNVYEGRDAYDMDIDRMVNEGLGGGQVSDQNGLIEESTVHTMTGASNAEQASEEEED</sequence>
<evidence type="ECO:0008006" key="4">
    <source>
        <dbReference type="Google" id="ProtNLM"/>
    </source>
</evidence>
<protein>
    <recommendedName>
        <fullName evidence="4">DUF4025 domain-containing protein</fullName>
    </recommendedName>
</protein>
<name>A0ABX7FME0_BRECH</name>
<dbReference type="Proteomes" id="UP000596248">
    <property type="component" value="Chromosome"/>
</dbReference>
<evidence type="ECO:0000313" key="3">
    <source>
        <dbReference type="Proteomes" id="UP000596248"/>
    </source>
</evidence>
<evidence type="ECO:0000313" key="2">
    <source>
        <dbReference type="EMBL" id="QRG67241.1"/>
    </source>
</evidence>
<proteinExistence type="predicted"/>
<dbReference type="EMBL" id="CP069127">
    <property type="protein sequence ID" value="QRG67241.1"/>
    <property type="molecule type" value="Genomic_DNA"/>
</dbReference>
<evidence type="ECO:0000256" key="1">
    <source>
        <dbReference type="SAM" id="MobiDB-lite"/>
    </source>
</evidence>
<gene>
    <name evidence="2" type="ORF">JNE38_27965</name>
</gene>
<accession>A0ABX7FME0</accession>
<reference evidence="2 3" key="1">
    <citation type="submission" date="2021-01" db="EMBL/GenBank/DDBJ databases">
        <title>Identification of strong promoters based on the transcriptome of Brevibacillus choshinensis.</title>
        <authorList>
            <person name="Yao D."/>
            <person name="Zhang K."/>
            <person name="Wu J."/>
        </authorList>
    </citation>
    <scope>NUCLEOTIDE SEQUENCE [LARGE SCALE GENOMIC DNA]</scope>
    <source>
        <strain evidence="2 3">HPD31-SP3</strain>
    </source>
</reference>
<dbReference type="RefSeq" id="WP_203354301.1">
    <property type="nucleotide sequence ID" value="NZ_CP069127.1"/>
</dbReference>
<keyword evidence="3" id="KW-1185">Reference proteome</keyword>